<comment type="caution">
    <text evidence="2">The sequence shown here is derived from an EMBL/GenBank/DDBJ whole genome shotgun (WGS) entry which is preliminary data.</text>
</comment>
<evidence type="ECO:0000259" key="1">
    <source>
        <dbReference type="Pfam" id="PF09130"/>
    </source>
</evidence>
<evidence type="ECO:0000313" key="2">
    <source>
        <dbReference type="EMBL" id="RBQ14413.1"/>
    </source>
</evidence>
<protein>
    <submittedName>
        <fullName evidence="2">Phosphogluconate dehydrogenase</fullName>
    </submittedName>
</protein>
<dbReference type="Proteomes" id="UP000253303">
    <property type="component" value="Unassembled WGS sequence"/>
</dbReference>
<evidence type="ECO:0000313" key="3">
    <source>
        <dbReference type="Proteomes" id="UP000253303"/>
    </source>
</evidence>
<dbReference type="RefSeq" id="WP_113986160.1">
    <property type="nucleotide sequence ID" value="NZ_QMEY01000033.1"/>
</dbReference>
<dbReference type="Gene3D" id="3.40.50.720">
    <property type="entry name" value="NAD(P)-binding Rossmann-like Domain"/>
    <property type="match status" value="1"/>
</dbReference>
<dbReference type="InterPro" id="IPR013328">
    <property type="entry name" value="6PGD_dom2"/>
</dbReference>
<reference evidence="2 3" key="1">
    <citation type="submission" date="2018-06" db="EMBL/GenBank/DDBJ databases">
        <title>Sphaerisporangium craniellae sp. nov., isolated from a marine sponge in the South China Sea.</title>
        <authorList>
            <person name="Li L."/>
        </authorList>
    </citation>
    <scope>NUCLEOTIDE SEQUENCE [LARGE SCALE GENOMIC DNA]</scope>
    <source>
        <strain evidence="2 3">LHW63015</strain>
    </source>
</reference>
<dbReference type="SUPFAM" id="SSF48179">
    <property type="entry name" value="6-phosphogluconate dehydrogenase C-terminal domain-like"/>
    <property type="match status" value="1"/>
</dbReference>
<accession>A0A366LLN6</accession>
<dbReference type="Gene3D" id="1.10.1040.10">
    <property type="entry name" value="N-(1-d-carboxylethyl)-l-norvaline Dehydrogenase, domain 2"/>
    <property type="match status" value="1"/>
</dbReference>
<dbReference type="InterPro" id="IPR008927">
    <property type="entry name" value="6-PGluconate_DH-like_C_sf"/>
</dbReference>
<sequence>MTTVLLLHPGQMGTALGVQVRLGGGRVLWSPEGRGAASGRRAAEGGFEAAGSLREGVAAADVVISVVPPAAAEETAEQVAAAGVPRIYVEGNAISPHRAQRIAALFPPQGFVDGCVIGPPPGDRVSARLYLSGPQDAVEVVGGLFRQSAVEAVALGEAIGAASALKMAYGSFQKTSRALAAVSHALAAHHGVERELVAEAERMAASALAEPGQLPGVASRAWRWAPEMAEVAHALRAANLPADLALAAEDVMHRWDPDKDATGLTLDEVLRHLRDPSGED</sequence>
<dbReference type="Pfam" id="PF09130">
    <property type="entry name" value="DUF1932"/>
    <property type="match status" value="1"/>
</dbReference>
<dbReference type="AlphaFoldDB" id="A0A366LLN6"/>
<dbReference type="InterPro" id="IPR015814">
    <property type="entry name" value="Pgluconate_DH_NAD-bd_C"/>
</dbReference>
<keyword evidence="3" id="KW-1185">Reference proteome</keyword>
<proteinExistence type="predicted"/>
<name>A0A366LLN6_9ACTN</name>
<dbReference type="InterPro" id="IPR036291">
    <property type="entry name" value="NAD(P)-bd_dom_sf"/>
</dbReference>
<feature type="domain" description="Phosphogluconate dehydrogenase NAD-binding putative C-terminal" evidence="1">
    <location>
        <begin position="187"/>
        <end position="255"/>
    </location>
</feature>
<gene>
    <name evidence="2" type="ORF">DP939_40615</name>
</gene>
<dbReference type="SUPFAM" id="SSF51735">
    <property type="entry name" value="NAD(P)-binding Rossmann-fold domains"/>
    <property type="match status" value="1"/>
</dbReference>
<dbReference type="OrthoDB" id="1271986at2"/>
<organism evidence="2 3">
    <name type="scientific">Spongiactinospora rosea</name>
    <dbReference type="NCBI Taxonomy" id="2248750"/>
    <lineage>
        <taxon>Bacteria</taxon>
        <taxon>Bacillati</taxon>
        <taxon>Actinomycetota</taxon>
        <taxon>Actinomycetes</taxon>
        <taxon>Streptosporangiales</taxon>
        <taxon>Streptosporangiaceae</taxon>
        <taxon>Spongiactinospora</taxon>
    </lineage>
</organism>
<dbReference type="EMBL" id="QMEY01000033">
    <property type="protein sequence ID" value="RBQ14413.1"/>
    <property type="molecule type" value="Genomic_DNA"/>
</dbReference>